<gene>
    <name evidence="2" type="ORF">A3SI_10884</name>
</gene>
<comment type="caution">
    <text evidence="2">The sequence shown here is derived from an EMBL/GenBank/DDBJ whole genome shotgun (WGS) entry which is preliminary data.</text>
</comment>
<dbReference type="EMBL" id="AJYA01000022">
    <property type="protein sequence ID" value="EIM76311.1"/>
    <property type="molecule type" value="Genomic_DNA"/>
</dbReference>
<dbReference type="PATRIC" id="fig|1189621.3.peg.2267"/>
<protein>
    <recommendedName>
        <fullName evidence="4">Secreted protein</fullName>
    </recommendedName>
</protein>
<dbReference type="Pfam" id="PF20507">
    <property type="entry name" value="DUF6733"/>
    <property type="match status" value="1"/>
</dbReference>
<accession>I5C3A9</accession>
<proteinExistence type="predicted"/>
<evidence type="ECO:0000313" key="2">
    <source>
        <dbReference type="EMBL" id="EIM76311.1"/>
    </source>
</evidence>
<dbReference type="RefSeq" id="WP_009055182.1">
    <property type="nucleotide sequence ID" value="NZ_AJYA01000022.1"/>
</dbReference>
<feature type="chain" id="PRO_5003701401" description="Secreted protein" evidence="1">
    <location>
        <begin position="30"/>
        <end position="249"/>
    </location>
</feature>
<evidence type="ECO:0008006" key="4">
    <source>
        <dbReference type="Google" id="ProtNLM"/>
    </source>
</evidence>
<dbReference type="InterPro" id="IPR046620">
    <property type="entry name" value="DUF6733"/>
</dbReference>
<dbReference type="Proteomes" id="UP000005551">
    <property type="component" value="Unassembled WGS sequence"/>
</dbReference>
<sequence>MNTNFTPLILGASLLLICFLCLGTSAGFAQQKTHEEDRFTLDVTLFSDQFWGFYPYFSGAYKLNDTFDLTFYGIMWAGGEGAAWGNWTEFGVGIGFQAAEGVYISPQLGILGGSLLSKGADGAGILGDGIVPNVTLTLKKARTEGEAAVWYYAPLRNEAPLGGTTLSYLHYLAYYGYKATDFFSFGAHYEHLINTGGSAIASASTELQWLGAYVQFKDPKGGAFVRFTFGTDLYVGNESFYRLATGFRF</sequence>
<reference evidence="2 3" key="1">
    <citation type="submission" date="2012-05" db="EMBL/GenBank/DDBJ databases">
        <title>Genome sequence of Nitritalea halalkaliphila LW7.</title>
        <authorList>
            <person name="Jangir P.K."/>
            <person name="Singh A."/>
            <person name="Shivaji S."/>
            <person name="Sharma R."/>
        </authorList>
    </citation>
    <scope>NUCLEOTIDE SEQUENCE [LARGE SCALE GENOMIC DNA]</scope>
    <source>
        <strain evidence="2 3">LW7</strain>
    </source>
</reference>
<feature type="signal peptide" evidence="1">
    <location>
        <begin position="1"/>
        <end position="29"/>
    </location>
</feature>
<evidence type="ECO:0000313" key="3">
    <source>
        <dbReference type="Proteomes" id="UP000005551"/>
    </source>
</evidence>
<dbReference type="AlphaFoldDB" id="I5C3A9"/>
<keyword evidence="1" id="KW-0732">Signal</keyword>
<name>I5C3A9_9BACT</name>
<keyword evidence="3" id="KW-1185">Reference proteome</keyword>
<organism evidence="2 3">
    <name type="scientific">Nitritalea halalkaliphila LW7</name>
    <dbReference type="NCBI Taxonomy" id="1189621"/>
    <lineage>
        <taxon>Bacteria</taxon>
        <taxon>Pseudomonadati</taxon>
        <taxon>Bacteroidota</taxon>
        <taxon>Cytophagia</taxon>
        <taxon>Cytophagales</taxon>
        <taxon>Cyclobacteriaceae</taxon>
        <taxon>Nitritalea</taxon>
    </lineage>
</organism>
<evidence type="ECO:0000256" key="1">
    <source>
        <dbReference type="SAM" id="SignalP"/>
    </source>
</evidence>